<evidence type="ECO:0000313" key="2">
    <source>
        <dbReference type="EMBL" id="MCT7358098.1"/>
    </source>
</evidence>
<sequence>MQTKMTLHGAGVYYFAVTGAKDQPIFNSVFEYEYGLNILSKVAGTRLLAYVLDDQHMQFVLRCQRDWTEVMDDIQAAFDSMHERCWHKRRQVLSDQGVVLLVDERASLVDLVLQLHHWPVQCALVADASLWPWSSDRYYREPHPPAWLDTESMLNLLVNGRRNRAQHYIDVMKAPFKPKLDLIHGSHPLYQALARDQWVDQHLKKEALIQSAYSRNDIQRMFDDACQLVARQFNLSTAELCDKHNRRRFHHLMPLVIWLLRERGVHLEAMTKLVDEDEVRLQLWLRNLPADHTRNIRDKLAQQWSPSAPVLATMASIRTDNPTAEHAEPADNRIAADTEHSSISPDSPATAETADDSVIPH</sequence>
<dbReference type="EMBL" id="JAOANI010000012">
    <property type="protein sequence ID" value="MCT7358098.1"/>
    <property type="molecule type" value="Genomic_DNA"/>
</dbReference>
<evidence type="ECO:0000256" key="1">
    <source>
        <dbReference type="SAM" id="MobiDB-lite"/>
    </source>
</evidence>
<dbReference type="Proteomes" id="UP001147830">
    <property type="component" value="Unassembled WGS sequence"/>
</dbReference>
<dbReference type="InterPro" id="IPR036515">
    <property type="entry name" value="Transposase_17_sf"/>
</dbReference>
<dbReference type="GO" id="GO:0004803">
    <property type="term" value="F:transposase activity"/>
    <property type="evidence" value="ECO:0007669"/>
    <property type="project" value="InterPro"/>
</dbReference>
<dbReference type="Gene3D" id="3.30.70.1290">
    <property type="entry name" value="Transposase IS200-like"/>
    <property type="match status" value="1"/>
</dbReference>
<dbReference type="GO" id="GO:0003677">
    <property type="term" value="F:DNA binding"/>
    <property type="evidence" value="ECO:0007669"/>
    <property type="project" value="InterPro"/>
</dbReference>
<gene>
    <name evidence="2" type="ORF">NYR02_03560</name>
</gene>
<accession>A0A9X3ARR7</accession>
<protein>
    <submittedName>
        <fullName evidence="2">Uncharacterized protein</fullName>
    </submittedName>
</protein>
<organism evidence="2 3">
    <name type="scientific">Thalassolituus pacificus</name>
    <dbReference type="NCBI Taxonomy" id="2975440"/>
    <lineage>
        <taxon>Bacteria</taxon>
        <taxon>Pseudomonadati</taxon>
        <taxon>Pseudomonadota</taxon>
        <taxon>Gammaproteobacteria</taxon>
        <taxon>Oceanospirillales</taxon>
        <taxon>Oceanospirillaceae</taxon>
        <taxon>Thalassolituus</taxon>
    </lineage>
</organism>
<dbReference type="RefSeq" id="WP_260975020.1">
    <property type="nucleotide sequence ID" value="NZ_JAOANI010000012.1"/>
</dbReference>
<reference evidence="2" key="2">
    <citation type="submission" date="2022-08" db="EMBL/GenBank/DDBJ databases">
        <authorList>
            <person name="Dong C."/>
        </authorList>
    </citation>
    <scope>NUCLEOTIDE SEQUENCE</scope>
    <source>
        <strain evidence="2">59MF3M-4</strain>
    </source>
</reference>
<proteinExistence type="predicted"/>
<comment type="caution">
    <text evidence="2">The sequence shown here is derived from an EMBL/GenBank/DDBJ whole genome shotgun (WGS) entry which is preliminary data.</text>
</comment>
<evidence type="ECO:0000313" key="3">
    <source>
        <dbReference type="Proteomes" id="UP001147830"/>
    </source>
</evidence>
<feature type="region of interest" description="Disordered" evidence="1">
    <location>
        <begin position="323"/>
        <end position="361"/>
    </location>
</feature>
<dbReference type="AlphaFoldDB" id="A0A9X3ARR7"/>
<name>A0A9X3ARR7_9GAMM</name>
<feature type="compositionally biased region" description="Basic and acidic residues" evidence="1">
    <location>
        <begin position="323"/>
        <end position="340"/>
    </location>
</feature>
<reference evidence="2" key="1">
    <citation type="journal article" date="2022" name="Front. Microbiol.">
        <title>Genome-based taxonomic rearrangement of Oceanobacter-related bacteria including the description of Thalassolituus hydrocarbonoclasticus sp. nov. and Thalassolituus pacificus sp. nov. and emended description of the genus Thalassolituus.</title>
        <authorList>
            <person name="Dong C."/>
            <person name="Wei L."/>
            <person name="Wang J."/>
            <person name="Lai Q."/>
            <person name="Huang Z."/>
            <person name="Shao Z."/>
        </authorList>
    </citation>
    <scope>NUCLEOTIDE SEQUENCE</scope>
    <source>
        <strain evidence="2">59MF3M-4</strain>
    </source>
</reference>
<keyword evidence="3" id="KW-1185">Reference proteome</keyword>
<dbReference type="GO" id="GO:0006313">
    <property type="term" value="P:DNA transposition"/>
    <property type="evidence" value="ECO:0007669"/>
    <property type="project" value="InterPro"/>
</dbReference>